<protein>
    <submittedName>
        <fullName evidence="1">Uncharacterized protein</fullName>
    </submittedName>
</protein>
<name>A0A0B0P9G5_GOSAR</name>
<sequence>MIKGKYMYFSDQLMICDRSMRIYAICAKELGIYEMYMNIKVCDSIWL</sequence>
<evidence type="ECO:0000313" key="1">
    <source>
        <dbReference type="EMBL" id="KHG20779.1"/>
    </source>
</evidence>
<evidence type="ECO:0000313" key="2">
    <source>
        <dbReference type="Proteomes" id="UP000032142"/>
    </source>
</evidence>
<reference evidence="2" key="1">
    <citation type="submission" date="2014-09" db="EMBL/GenBank/DDBJ databases">
        <authorList>
            <person name="Mudge J."/>
            <person name="Ramaraj T."/>
            <person name="Lindquist I.E."/>
            <person name="Bharti A.K."/>
            <person name="Sundararajan A."/>
            <person name="Cameron C.T."/>
            <person name="Woodward J.E."/>
            <person name="May G.D."/>
            <person name="Brubaker C."/>
            <person name="Broadhvest J."/>
            <person name="Wilkins T.A."/>
        </authorList>
    </citation>
    <scope>NUCLEOTIDE SEQUENCE</scope>
    <source>
        <strain evidence="2">cv. AKA8401</strain>
    </source>
</reference>
<dbReference type="Proteomes" id="UP000032142">
    <property type="component" value="Unassembled WGS sequence"/>
</dbReference>
<keyword evidence="2" id="KW-1185">Reference proteome</keyword>
<proteinExistence type="predicted"/>
<gene>
    <name evidence="1" type="ORF">F383_28318</name>
</gene>
<dbReference type="AlphaFoldDB" id="A0A0B0P9G5"/>
<dbReference type="EMBL" id="KN416654">
    <property type="protein sequence ID" value="KHG20779.1"/>
    <property type="molecule type" value="Genomic_DNA"/>
</dbReference>
<organism evidence="1 2">
    <name type="scientific">Gossypium arboreum</name>
    <name type="common">Tree cotton</name>
    <name type="synonym">Gossypium nanking</name>
    <dbReference type="NCBI Taxonomy" id="29729"/>
    <lineage>
        <taxon>Eukaryota</taxon>
        <taxon>Viridiplantae</taxon>
        <taxon>Streptophyta</taxon>
        <taxon>Embryophyta</taxon>
        <taxon>Tracheophyta</taxon>
        <taxon>Spermatophyta</taxon>
        <taxon>Magnoliopsida</taxon>
        <taxon>eudicotyledons</taxon>
        <taxon>Gunneridae</taxon>
        <taxon>Pentapetalae</taxon>
        <taxon>rosids</taxon>
        <taxon>malvids</taxon>
        <taxon>Malvales</taxon>
        <taxon>Malvaceae</taxon>
        <taxon>Malvoideae</taxon>
        <taxon>Gossypium</taxon>
    </lineage>
</organism>
<accession>A0A0B0P9G5</accession>